<sequence>MAFIKTNGQVILNIKTVHLKNTFKITKTFDNETGKEKKLKFFQLKSLHH</sequence>
<evidence type="ECO:0000313" key="1">
    <source>
        <dbReference type="EMBL" id="ATZ17921.1"/>
    </source>
</evidence>
<dbReference type="Proteomes" id="UP000231896">
    <property type="component" value="Chromosome"/>
</dbReference>
<keyword evidence="2" id="KW-1185">Reference proteome</keyword>
<dbReference type="AlphaFoldDB" id="A0A2K8NYV4"/>
<accession>A0A2K8NYV4</accession>
<name>A0A2K8NYV4_9MOLU</name>
<dbReference type="RefSeq" id="WP_157844545.1">
    <property type="nucleotide sequence ID" value="NZ_CP024964.1"/>
</dbReference>
<evidence type="ECO:0000313" key="2">
    <source>
        <dbReference type="Proteomes" id="UP000231896"/>
    </source>
</evidence>
<gene>
    <name evidence="1" type="ORF">EMELA_v1c03590</name>
</gene>
<dbReference type="EMBL" id="CP024964">
    <property type="protein sequence ID" value="ATZ17921.1"/>
    <property type="molecule type" value="Genomic_DNA"/>
</dbReference>
<protein>
    <submittedName>
        <fullName evidence="1">Uncharacterized protein</fullName>
    </submittedName>
</protein>
<reference evidence="1 2" key="1">
    <citation type="submission" date="2017-11" db="EMBL/GenBank/DDBJ databases">
        <title>Genome sequence of Entomoplasma melaleucae M1 (ATCC 49191).</title>
        <authorList>
            <person name="Lo W.-S."/>
            <person name="Gasparich G.E."/>
            <person name="Kuo C.-H."/>
        </authorList>
    </citation>
    <scope>NUCLEOTIDE SEQUENCE [LARGE SCALE GENOMIC DNA]</scope>
    <source>
        <strain evidence="1 2">M1</strain>
    </source>
</reference>
<dbReference type="KEGG" id="eml:EMELA_v1c03590"/>
<proteinExistence type="predicted"/>
<organism evidence="1 2">
    <name type="scientific">Mesoplasma melaleucae</name>
    <dbReference type="NCBI Taxonomy" id="81459"/>
    <lineage>
        <taxon>Bacteria</taxon>
        <taxon>Bacillati</taxon>
        <taxon>Mycoplasmatota</taxon>
        <taxon>Mollicutes</taxon>
        <taxon>Entomoplasmatales</taxon>
        <taxon>Entomoplasmataceae</taxon>
        <taxon>Mesoplasma</taxon>
    </lineage>
</organism>